<dbReference type="PANTHER" id="PTHR32444">
    <property type="entry name" value="BULB-TYPE LECTIN DOMAIN-CONTAINING PROTEIN"/>
    <property type="match status" value="1"/>
</dbReference>
<dbReference type="EMBL" id="CM007902">
    <property type="protein sequence ID" value="OTG01678.1"/>
    <property type="molecule type" value="Genomic_DNA"/>
</dbReference>
<proteinExistence type="predicted"/>
<reference evidence="2" key="3">
    <citation type="submission" date="2020-06" db="EMBL/GenBank/DDBJ databases">
        <title>Helianthus annuus Genome sequencing and assembly Release 2.</title>
        <authorList>
            <person name="Gouzy J."/>
            <person name="Langlade N."/>
            <person name="Munos S."/>
        </authorList>
    </citation>
    <scope>NUCLEOTIDE SEQUENCE</scope>
    <source>
        <tissue evidence="2">Leaves</tissue>
    </source>
</reference>
<sequence length="194" mass="21868">MYFLPGMKLGSDFKTGRNWSLTSWLRYGIPDLGAFTMSWEPNGENSQRLMIRQRGQPYWTTGDLNNDSAFEFMNVKNQGSIYQYHGFYPGDSYGDQPYRLLTDQGQAQGDNGLIWSPLYCYGYDSGNGCVAGSNSPSCRSKDDKIALFDGYFALGMAEDSYDDNSSVSFSDCMVRCWNNCTCLAYNTHDNRTGL</sequence>
<reference evidence="3" key="2">
    <citation type="submission" date="2017-02" db="EMBL/GenBank/DDBJ databases">
        <title>Sunflower complete genome.</title>
        <authorList>
            <person name="Langlade N."/>
            <person name="Munos S."/>
        </authorList>
    </citation>
    <scope>NUCLEOTIDE SEQUENCE [LARGE SCALE GENOMIC DNA]</scope>
    <source>
        <tissue evidence="3">Leaves</tissue>
    </source>
</reference>
<keyword evidence="4" id="KW-1185">Reference proteome</keyword>
<feature type="domain" description="Apple" evidence="1">
    <location>
        <begin position="138"/>
        <end position="194"/>
    </location>
</feature>
<accession>A0A251SS58</accession>
<evidence type="ECO:0000313" key="2">
    <source>
        <dbReference type="EMBL" id="KAF5774412.1"/>
    </source>
</evidence>
<dbReference type="InterPro" id="IPR003609">
    <property type="entry name" value="Pan_app"/>
</dbReference>
<dbReference type="PANTHER" id="PTHR32444:SF118">
    <property type="entry name" value="OS09G0551150 PROTEIN"/>
    <property type="match status" value="1"/>
</dbReference>
<evidence type="ECO:0000313" key="4">
    <source>
        <dbReference type="Proteomes" id="UP000215914"/>
    </source>
</evidence>
<dbReference type="OMA" id="CRSENDR"/>
<gene>
    <name evidence="3" type="ORF">HannXRQ_Chr13g0404641</name>
    <name evidence="2" type="ORF">HanXRQr2_Chr13g0600101</name>
</gene>
<keyword evidence="2" id="KW-0723">Serine/threonine-protein kinase</keyword>
<dbReference type="Pfam" id="PF08276">
    <property type="entry name" value="PAN_2"/>
    <property type="match status" value="1"/>
</dbReference>
<dbReference type="PROSITE" id="PS50948">
    <property type="entry name" value="PAN"/>
    <property type="match status" value="1"/>
</dbReference>
<dbReference type="EMBL" id="MNCJ02000328">
    <property type="protein sequence ID" value="KAF5774412.1"/>
    <property type="molecule type" value="Genomic_DNA"/>
</dbReference>
<dbReference type="AlphaFoldDB" id="A0A251SS58"/>
<dbReference type="Proteomes" id="UP000215914">
    <property type="component" value="Chromosome 13"/>
</dbReference>
<protein>
    <submittedName>
        <fullName evidence="2">Non-specific serine/threonine protein kinase</fullName>
        <ecNumber evidence="2">2.7.11.1</ecNumber>
    </submittedName>
    <submittedName>
        <fullName evidence="3">Putative PAN/Apple domain-containing protein</fullName>
    </submittedName>
</protein>
<keyword evidence="2" id="KW-0808">Transferase</keyword>
<evidence type="ECO:0000313" key="3">
    <source>
        <dbReference type="EMBL" id="OTG01678.1"/>
    </source>
</evidence>
<organism evidence="3 4">
    <name type="scientific">Helianthus annuus</name>
    <name type="common">Common sunflower</name>
    <dbReference type="NCBI Taxonomy" id="4232"/>
    <lineage>
        <taxon>Eukaryota</taxon>
        <taxon>Viridiplantae</taxon>
        <taxon>Streptophyta</taxon>
        <taxon>Embryophyta</taxon>
        <taxon>Tracheophyta</taxon>
        <taxon>Spermatophyta</taxon>
        <taxon>Magnoliopsida</taxon>
        <taxon>eudicotyledons</taxon>
        <taxon>Gunneridae</taxon>
        <taxon>Pentapetalae</taxon>
        <taxon>asterids</taxon>
        <taxon>campanulids</taxon>
        <taxon>Asterales</taxon>
        <taxon>Asteraceae</taxon>
        <taxon>Asteroideae</taxon>
        <taxon>Heliantheae alliance</taxon>
        <taxon>Heliantheae</taxon>
        <taxon>Helianthus</taxon>
    </lineage>
</organism>
<dbReference type="GO" id="GO:0004674">
    <property type="term" value="F:protein serine/threonine kinase activity"/>
    <property type="evidence" value="ECO:0007669"/>
    <property type="project" value="UniProtKB-KW"/>
</dbReference>
<reference evidence="2 4" key="1">
    <citation type="journal article" date="2017" name="Nature">
        <title>The sunflower genome provides insights into oil metabolism, flowering and Asterid evolution.</title>
        <authorList>
            <person name="Badouin H."/>
            <person name="Gouzy J."/>
            <person name="Grassa C.J."/>
            <person name="Murat F."/>
            <person name="Staton S.E."/>
            <person name="Cottret L."/>
            <person name="Lelandais-Briere C."/>
            <person name="Owens G.L."/>
            <person name="Carrere S."/>
            <person name="Mayjonade B."/>
            <person name="Legrand L."/>
            <person name="Gill N."/>
            <person name="Kane N.C."/>
            <person name="Bowers J.E."/>
            <person name="Hubner S."/>
            <person name="Bellec A."/>
            <person name="Berard A."/>
            <person name="Berges H."/>
            <person name="Blanchet N."/>
            <person name="Boniface M.C."/>
            <person name="Brunel D."/>
            <person name="Catrice O."/>
            <person name="Chaidir N."/>
            <person name="Claudel C."/>
            <person name="Donnadieu C."/>
            <person name="Faraut T."/>
            <person name="Fievet G."/>
            <person name="Helmstetter N."/>
            <person name="King M."/>
            <person name="Knapp S.J."/>
            <person name="Lai Z."/>
            <person name="Le Paslier M.C."/>
            <person name="Lippi Y."/>
            <person name="Lorenzon L."/>
            <person name="Mandel J.R."/>
            <person name="Marage G."/>
            <person name="Marchand G."/>
            <person name="Marquand E."/>
            <person name="Bret-Mestries E."/>
            <person name="Morien E."/>
            <person name="Nambeesan S."/>
            <person name="Nguyen T."/>
            <person name="Pegot-Espagnet P."/>
            <person name="Pouilly N."/>
            <person name="Raftis F."/>
            <person name="Sallet E."/>
            <person name="Schiex T."/>
            <person name="Thomas J."/>
            <person name="Vandecasteele C."/>
            <person name="Vares D."/>
            <person name="Vear F."/>
            <person name="Vautrin S."/>
            <person name="Crespi M."/>
            <person name="Mangin B."/>
            <person name="Burke J.M."/>
            <person name="Salse J."/>
            <person name="Munos S."/>
            <person name="Vincourt P."/>
            <person name="Rieseberg L.H."/>
            <person name="Langlade N.B."/>
        </authorList>
    </citation>
    <scope>NUCLEOTIDE SEQUENCE [LARGE SCALE GENOMIC DNA]</scope>
    <source>
        <strain evidence="4">cv. SF193</strain>
        <tissue evidence="2">Leaves</tissue>
    </source>
</reference>
<dbReference type="EC" id="2.7.11.1" evidence="2"/>
<dbReference type="STRING" id="4232.A0A251SS58"/>
<dbReference type="InParanoid" id="A0A251SS58"/>
<dbReference type="Gramene" id="mRNA:HanXRQr2_Chr13g0600101">
    <property type="protein sequence ID" value="mRNA:HanXRQr2_Chr13g0600101"/>
    <property type="gene ID" value="HanXRQr2_Chr13g0600101"/>
</dbReference>
<name>A0A251SS58_HELAN</name>
<keyword evidence="2" id="KW-0418">Kinase</keyword>
<evidence type="ECO:0000259" key="1">
    <source>
        <dbReference type="PROSITE" id="PS50948"/>
    </source>
</evidence>